<organism evidence="8 9">
    <name type="scientific">Corynebacterium urealyticum</name>
    <dbReference type="NCBI Taxonomy" id="43771"/>
    <lineage>
        <taxon>Bacteria</taxon>
        <taxon>Bacillati</taxon>
        <taxon>Actinomycetota</taxon>
        <taxon>Actinomycetes</taxon>
        <taxon>Mycobacteriales</taxon>
        <taxon>Corynebacteriaceae</taxon>
        <taxon>Corynebacterium</taxon>
    </lineage>
</organism>
<protein>
    <recommendedName>
        <fullName evidence="7">TM2 domain-containing protein</fullName>
    </recommendedName>
</protein>
<feature type="transmembrane region" description="Helical" evidence="6">
    <location>
        <begin position="159"/>
        <end position="180"/>
    </location>
</feature>
<evidence type="ECO:0000256" key="1">
    <source>
        <dbReference type="ARBA" id="ARBA00004141"/>
    </source>
</evidence>
<proteinExistence type="predicted"/>
<dbReference type="InterPro" id="IPR007829">
    <property type="entry name" value="TM2"/>
</dbReference>
<keyword evidence="4 6" id="KW-0472">Membrane</keyword>
<reference evidence="8 9" key="1">
    <citation type="submission" date="2017-11" db="EMBL/GenBank/DDBJ databases">
        <title>Infants hospitalized years apart are colonized by the same room-sourced microbial strains.</title>
        <authorList>
            <person name="Brooks B."/>
            <person name="Olm M.R."/>
            <person name="Firek B.A."/>
            <person name="Baker R."/>
            <person name="Thomas B.C."/>
            <person name="Morowitz M.J."/>
            <person name="Banfield J.F."/>
        </authorList>
    </citation>
    <scope>NUCLEOTIDE SEQUENCE [LARGE SCALE GENOMIC DNA]</scope>
    <source>
        <strain evidence="8">S2_012_000_R3_87</strain>
    </source>
</reference>
<feature type="region of interest" description="Disordered" evidence="5">
    <location>
        <begin position="1"/>
        <end position="25"/>
    </location>
</feature>
<dbReference type="EMBL" id="QFNY01000153">
    <property type="protein sequence ID" value="PZP00083.1"/>
    <property type="molecule type" value="Genomic_DNA"/>
</dbReference>
<dbReference type="Pfam" id="PF05154">
    <property type="entry name" value="TM2"/>
    <property type="match status" value="1"/>
</dbReference>
<evidence type="ECO:0000313" key="8">
    <source>
        <dbReference type="EMBL" id="PZP00083.1"/>
    </source>
</evidence>
<accession>A0A2W5B2R0</accession>
<comment type="subcellular location">
    <subcellularLocation>
        <location evidence="1">Membrane</location>
        <topology evidence="1">Multi-pass membrane protein</topology>
    </subcellularLocation>
</comment>
<evidence type="ECO:0000256" key="3">
    <source>
        <dbReference type="ARBA" id="ARBA00022989"/>
    </source>
</evidence>
<feature type="region of interest" description="Disordered" evidence="5">
    <location>
        <begin position="55"/>
        <end position="74"/>
    </location>
</feature>
<evidence type="ECO:0000259" key="7">
    <source>
        <dbReference type="Pfam" id="PF05154"/>
    </source>
</evidence>
<feature type="domain" description="TM2" evidence="7">
    <location>
        <begin position="122"/>
        <end position="171"/>
    </location>
</feature>
<gene>
    <name evidence="8" type="ORF">DI609_07015</name>
</gene>
<sequence>MMAKNPYSHGHSNPHGEDPFIGDPMGGLGDFQNPHNPIADEYRDLYDDLQADHAANKPGRQYKPGYQNEHQGLPGFPTGMDYAEGGRRGDTDYGSGGLAASSAVPGYPSHGSQDFDAMRSSSRNSIVAAVLAVFLGTLGVHNFYLGYQRRAKWQLGLTIFGWATSILLIGIPILLAVYIWSMVEFIMILLGAGPYFEDGDGYPLL</sequence>
<evidence type="ECO:0000256" key="4">
    <source>
        <dbReference type="ARBA" id="ARBA00023136"/>
    </source>
</evidence>
<evidence type="ECO:0000256" key="2">
    <source>
        <dbReference type="ARBA" id="ARBA00022692"/>
    </source>
</evidence>
<dbReference type="AlphaFoldDB" id="A0A2W5B2R0"/>
<evidence type="ECO:0000256" key="6">
    <source>
        <dbReference type="SAM" id="Phobius"/>
    </source>
</evidence>
<dbReference type="GO" id="GO:0016020">
    <property type="term" value="C:membrane"/>
    <property type="evidence" value="ECO:0007669"/>
    <property type="project" value="UniProtKB-SubCell"/>
</dbReference>
<name>A0A2W5B2R0_9CORY</name>
<dbReference type="Proteomes" id="UP000249451">
    <property type="component" value="Unassembled WGS sequence"/>
</dbReference>
<evidence type="ECO:0000313" key="9">
    <source>
        <dbReference type="Proteomes" id="UP000249451"/>
    </source>
</evidence>
<evidence type="ECO:0000256" key="5">
    <source>
        <dbReference type="SAM" id="MobiDB-lite"/>
    </source>
</evidence>
<keyword evidence="3 6" id="KW-1133">Transmembrane helix</keyword>
<comment type="caution">
    <text evidence="8">The sequence shown here is derived from an EMBL/GenBank/DDBJ whole genome shotgun (WGS) entry which is preliminary data.</text>
</comment>
<feature type="transmembrane region" description="Helical" evidence="6">
    <location>
        <begin position="126"/>
        <end position="147"/>
    </location>
</feature>
<keyword evidence="2 6" id="KW-0812">Transmembrane</keyword>